<dbReference type="InterPro" id="IPR024135">
    <property type="entry name" value="LAMTOR5"/>
</dbReference>
<evidence type="ECO:0000256" key="7">
    <source>
        <dbReference type="ARBA" id="ARBA00022660"/>
    </source>
</evidence>
<dbReference type="Gene3D" id="3.30.450.30">
    <property type="entry name" value="Dynein light chain 2a, cytoplasmic"/>
    <property type="match status" value="1"/>
</dbReference>
<evidence type="ECO:0000256" key="12">
    <source>
        <dbReference type="ARBA" id="ARBA00023157"/>
    </source>
</evidence>
<dbReference type="PANTHER" id="PTHR20900:SF0">
    <property type="entry name" value="NADH DEHYDROGENASE [UBIQUINONE] 1 BETA SUBCOMPLEX SUBUNIT 7"/>
    <property type="match status" value="1"/>
</dbReference>
<dbReference type="GO" id="GO:0005743">
    <property type="term" value="C:mitochondrial inner membrane"/>
    <property type="evidence" value="ECO:0007669"/>
    <property type="project" value="UniProtKB-SubCell"/>
</dbReference>
<comment type="function">
    <text evidence="1">Accessory subunit of the mitochondrial membrane respiratory chain NADH dehydrogenase (Complex I), that is believed not to be involved in catalysis. Complex I functions in the transfer of electrons from NADH to the respiratory chain. The immediate electron acceptor for the enzyme is believed to be ubiquinone.</text>
</comment>
<dbReference type="EMBL" id="CAJNOQ010000855">
    <property type="protein sequence ID" value="CAF0845206.1"/>
    <property type="molecule type" value="Genomic_DNA"/>
</dbReference>
<evidence type="ECO:0000256" key="8">
    <source>
        <dbReference type="ARBA" id="ARBA00022792"/>
    </source>
</evidence>
<sequence length="212" mass="24789">MGLGYSIDRYRHPEKYPDVTVGPTFDPLYGFAEGRKVKTAPYTPEEMARLSIPLDHRDYCAHYYRAIMLCYAEYQPRAYRYCNPEKHAYHECLKEDRLDVIKEHERERRLRLRRIRKEEKAHRDKNLEELQDRIEKFDLVDVKVQGVVVCDKNGLTLTNRSVDVSPGPIALLSELAKCLSGKRVTVCLENVENQVLINQTEKAVIALYTHHL</sequence>
<evidence type="ECO:0000256" key="6">
    <source>
        <dbReference type="ARBA" id="ARBA00022448"/>
    </source>
</evidence>
<organism evidence="13 15">
    <name type="scientific">Didymodactylos carnosus</name>
    <dbReference type="NCBI Taxonomy" id="1234261"/>
    <lineage>
        <taxon>Eukaryota</taxon>
        <taxon>Metazoa</taxon>
        <taxon>Spiralia</taxon>
        <taxon>Gnathifera</taxon>
        <taxon>Rotifera</taxon>
        <taxon>Eurotatoria</taxon>
        <taxon>Bdelloidea</taxon>
        <taxon>Philodinida</taxon>
        <taxon>Philodinidae</taxon>
        <taxon>Didymodactylos</taxon>
    </lineage>
</organism>
<keyword evidence="7" id="KW-0679">Respiratory chain</keyword>
<keyword evidence="6" id="KW-0813">Transport</keyword>
<dbReference type="Pfam" id="PF16672">
    <property type="entry name" value="LAMTOR5"/>
    <property type="match status" value="1"/>
</dbReference>
<proteinExistence type="inferred from homology"/>
<keyword evidence="11" id="KW-0472">Membrane</keyword>
<dbReference type="PROSITE" id="PS51808">
    <property type="entry name" value="CHCH"/>
    <property type="match status" value="1"/>
</dbReference>
<accession>A0A813VGH9</accession>
<dbReference type="EMBL" id="CAJOBC010000855">
    <property type="protein sequence ID" value="CAF3632765.1"/>
    <property type="molecule type" value="Genomic_DNA"/>
</dbReference>
<evidence type="ECO:0000256" key="11">
    <source>
        <dbReference type="ARBA" id="ARBA00023136"/>
    </source>
</evidence>
<evidence type="ECO:0000256" key="4">
    <source>
        <dbReference type="ARBA" id="ARBA00008006"/>
    </source>
</evidence>
<keyword evidence="12" id="KW-1015">Disulfide bond</keyword>
<evidence type="ECO:0000256" key="2">
    <source>
        <dbReference type="ARBA" id="ARBA00004569"/>
    </source>
</evidence>
<evidence type="ECO:0000256" key="5">
    <source>
        <dbReference type="ARBA" id="ARBA00018677"/>
    </source>
</evidence>
<comment type="similarity">
    <text evidence="4">Belongs to the complex I NDUFB7 subunit family.</text>
</comment>
<keyword evidence="8" id="KW-0999">Mitochondrion inner membrane</keyword>
<dbReference type="Proteomes" id="UP000681722">
    <property type="component" value="Unassembled WGS sequence"/>
</dbReference>
<evidence type="ECO:0000256" key="10">
    <source>
        <dbReference type="ARBA" id="ARBA00023128"/>
    </source>
</evidence>
<reference evidence="13" key="1">
    <citation type="submission" date="2021-02" db="EMBL/GenBank/DDBJ databases">
        <authorList>
            <person name="Nowell W R."/>
        </authorList>
    </citation>
    <scope>NUCLEOTIDE SEQUENCE</scope>
</reference>
<dbReference type="GO" id="GO:0071986">
    <property type="term" value="C:Ragulator complex"/>
    <property type="evidence" value="ECO:0007669"/>
    <property type="project" value="InterPro"/>
</dbReference>
<dbReference type="AlphaFoldDB" id="A0A813VGH9"/>
<dbReference type="OrthoDB" id="268414at2759"/>
<dbReference type="Pfam" id="PF05676">
    <property type="entry name" value="NDUF_B7"/>
    <property type="match status" value="1"/>
</dbReference>
<evidence type="ECO:0000313" key="15">
    <source>
        <dbReference type="Proteomes" id="UP000663829"/>
    </source>
</evidence>
<evidence type="ECO:0000256" key="3">
    <source>
        <dbReference type="ARBA" id="ARBA00004637"/>
    </source>
</evidence>
<evidence type="ECO:0000313" key="14">
    <source>
        <dbReference type="EMBL" id="CAF3632765.1"/>
    </source>
</evidence>
<evidence type="ECO:0000256" key="9">
    <source>
        <dbReference type="ARBA" id="ARBA00022982"/>
    </source>
</evidence>
<name>A0A813VGH9_9BILA</name>
<comment type="caution">
    <text evidence="13">The sequence shown here is derived from an EMBL/GenBank/DDBJ whole genome shotgun (WGS) entry which is preliminary data.</text>
</comment>
<dbReference type="Proteomes" id="UP000663829">
    <property type="component" value="Unassembled WGS sequence"/>
</dbReference>
<dbReference type="PANTHER" id="PTHR20900">
    <property type="entry name" value="NADH:UBIQUINONE OXIDOREDUCTASE B18-LIKE SUBUNIT"/>
    <property type="match status" value="1"/>
</dbReference>
<dbReference type="GO" id="GO:0043066">
    <property type="term" value="P:negative regulation of apoptotic process"/>
    <property type="evidence" value="ECO:0007669"/>
    <property type="project" value="InterPro"/>
</dbReference>
<keyword evidence="15" id="KW-1185">Reference proteome</keyword>
<dbReference type="GO" id="GO:0005758">
    <property type="term" value="C:mitochondrial intermembrane space"/>
    <property type="evidence" value="ECO:0007669"/>
    <property type="project" value="UniProtKB-SubCell"/>
</dbReference>
<gene>
    <name evidence="13" type="ORF">GPM918_LOCUS5777</name>
    <name evidence="14" type="ORF">SRO942_LOCUS5777</name>
</gene>
<evidence type="ECO:0000313" key="13">
    <source>
        <dbReference type="EMBL" id="CAF0845206.1"/>
    </source>
</evidence>
<evidence type="ECO:0000256" key="1">
    <source>
        <dbReference type="ARBA" id="ARBA00003195"/>
    </source>
</evidence>
<keyword evidence="9" id="KW-0249">Electron transport</keyword>
<comment type="subcellular location">
    <subcellularLocation>
        <location evidence="3">Mitochondrion inner membrane</location>
        <topology evidence="3">Peripheral membrane protein</topology>
    </subcellularLocation>
    <subcellularLocation>
        <location evidence="2">Mitochondrion intermembrane space</location>
    </subcellularLocation>
</comment>
<protein>
    <recommendedName>
        <fullName evidence="5">NADH dehydrogenase [ubiquinone] 1 beta subcomplex subunit 7</fullName>
    </recommendedName>
</protein>
<keyword evidence="10" id="KW-0496">Mitochondrion</keyword>
<dbReference type="InterPro" id="IPR008698">
    <property type="entry name" value="NDUB7"/>
</dbReference>